<feature type="domain" description="CN hydrolase" evidence="3">
    <location>
        <begin position="4"/>
        <end position="245"/>
    </location>
</feature>
<evidence type="ECO:0000313" key="5">
    <source>
        <dbReference type="Proteomes" id="UP000323505"/>
    </source>
</evidence>
<evidence type="ECO:0000313" key="4">
    <source>
        <dbReference type="EMBL" id="TYK43104.1"/>
    </source>
</evidence>
<evidence type="ECO:0000256" key="2">
    <source>
        <dbReference type="SAM" id="MobiDB-lite"/>
    </source>
</evidence>
<organism evidence="4 5">
    <name type="scientific">Actinomadura decatromicini</name>
    <dbReference type="NCBI Taxonomy" id="2604572"/>
    <lineage>
        <taxon>Bacteria</taxon>
        <taxon>Bacillati</taxon>
        <taxon>Actinomycetota</taxon>
        <taxon>Actinomycetes</taxon>
        <taxon>Streptosporangiales</taxon>
        <taxon>Thermomonosporaceae</taxon>
        <taxon>Actinomadura</taxon>
    </lineage>
</organism>
<dbReference type="GO" id="GO:0050126">
    <property type="term" value="F:N-carbamoylputrescine amidase activity"/>
    <property type="evidence" value="ECO:0007669"/>
    <property type="project" value="TreeGrafter"/>
</dbReference>
<keyword evidence="5" id="KW-1185">Reference proteome</keyword>
<dbReference type="PROSITE" id="PS50263">
    <property type="entry name" value="CN_HYDROLASE"/>
    <property type="match status" value="1"/>
</dbReference>
<dbReference type="InterPro" id="IPR036526">
    <property type="entry name" value="C-N_Hydrolase_sf"/>
</dbReference>
<dbReference type="AlphaFoldDB" id="A0A5D3F543"/>
<dbReference type="EMBL" id="VSRQ01000013">
    <property type="protein sequence ID" value="TYK43104.1"/>
    <property type="molecule type" value="Genomic_DNA"/>
</dbReference>
<dbReference type="GO" id="GO:0033388">
    <property type="term" value="P:putrescine biosynthetic process from arginine"/>
    <property type="evidence" value="ECO:0007669"/>
    <property type="project" value="TreeGrafter"/>
</dbReference>
<dbReference type="PANTHER" id="PTHR43674:SF15">
    <property type="entry name" value="FORMAMIDASE"/>
    <property type="match status" value="1"/>
</dbReference>
<comment type="caution">
    <text evidence="4">The sequence shown here is derived from an EMBL/GenBank/DDBJ whole genome shotgun (WGS) entry which is preliminary data.</text>
</comment>
<gene>
    <name evidence="4" type="ORF">FXF68_40215</name>
</gene>
<proteinExistence type="predicted"/>
<sequence length="308" mass="33241">MRLLSVAALQAAPEPGDPKATLERFEARVRQIRRTWPGVQLVVAPEQYLSAPPPLLEETEEAVLGSAVDVPGPLTRRLGGLARETGLWLVPGTVYERADGGGVHNTALAFSPGGELVAAYRKIFPWQPVEPSRPGRTFSCFDIPGLVRIGLAICYDGAFPEVGRQLAWMGAEVVIQPTLTSTVDREAEIVLSRANAIANQFYVVNLNSSAPAGVGRSVIVDPEGTVRVETGSSDVVITDVLDLDAVTRVRRHGAYGLNRLWEQLSRRGQDIPLPAYGGRFVPPPVDDGARTPEPVEEVDRDGDGLARR</sequence>
<dbReference type="Pfam" id="PF00795">
    <property type="entry name" value="CN_hydrolase"/>
    <property type="match status" value="1"/>
</dbReference>
<feature type="region of interest" description="Disordered" evidence="2">
    <location>
        <begin position="281"/>
        <end position="308"/>
    </location>
</feature>
<reference evidence="4 5" key="1">
    <citation type="submission" date="2019-08" db="EMBL/GenBank/DDBJ databases">
        <title>Actinomadura sp. nov. CYP1-5 isolated from mountain soil.</title>
        <authorList>
            <person name="Songsumanus A."/>
            <person name="Kuncharoen N."/>
            <person name="Kudo T."/>
            <person name="Yuki M."/>
            <person name="Igarashi Y."/>
            <person name="Tanasupawat S."/>
        </authorList>
    </citation>
    <scope>NUCLEOTIDE SEQUENCE [LARGE SCALE GENOMIC DNA]</scope>
    <source>
        <strain evidence="4 5">CYP1-5</strain>
    </source>
</reference>
<accession>A0A5D3F543</accession>
<dbReference type="Gene3D" id="3.60.110.10">
    <property type="entry name" value="Carbon-nitrogen hydrolase"/>
    <property type="match status" value="1"/>
</dbReference>
<protein>
    <submittedName>
        <fullName evidence="4">Carbon-nitrogen hydrolase family protein</fullName>
    </submittedName>
</protein>
<dbReference type="InterPro" id="IPR003010">
    <property type="entry name" value="C-N_Hydrolase"/>
</dbReference>
<evidence type="ECO:0000256" key="1">
    <source>
        <dbReference type="ARBA" id="ARBA00022801"/>
    </source>
</evidence>
<dbReference type="SUPFAM" id="SSF56317">
    <property type="entry name" value="Carbon-nitrogen hydrolase"/>
    <property type="match status" value="1"/>
</dbReference>
<evidence type="ECO:0000259" key="3">
    <source>
        <dbReference type="PROSITE" id="PS50263"/>
    </source>
</evidence>
<dbReference type="InterPro" id="IPR050345">
    <property type="entry name" value="Aliph_Amidase/BUP"/>
</dbReference>
<dbReference type="Proteomes" id="UP000323505">
    <property type="component" value="Unassembled WGS sequence"/>
</dbReference>
<dbReference type="PANTHER" id="PTHR43674">
    <property type="entry name" value="NITRILASE C965.09-RELATED"/>
    <property type="match status" value="1"/>
</dbReference>
<name>A0A5D3F543_9ACTN</name>
<dbReference type="CDD" id="cd07197">
    <property type="entry name" value="nitrilase"/>
    <property type="match status" value="1"/>
</dbReference>
<keyword evidence="1 4" id="KW-0378">Hydrolase</keyword>